<feature type="chain" id="PRO_5005193840" description="Leucine-rich repeat-containing N-terminal plant-type domain-containing protein" evidence="4">
    <location>
        <begin position="18"/>
        <end position="266"/>
    </location>
</feature>
<keyword evidence="3" id="KW-0677">Repeat</keyword>
<keyword evidence="6" id="KW-1185">Reference proteome</keyword>
<feature type="signal peptide" evidence="4">
    <location>
        <begin position="1"/>
        <end position="17"/>
    </location>
</feature>
<evidence type="ECO:0000256" key="3">
    <source>
        <dbReference type="ARBA" id="ARBA00022737"/>
    </source>
</evidence>
<dbReference type="STRING" id="37360.A0A0G4J0G9"/>
<dbReference type="EMBL" id="CDSF01000102">
    <property type="protein sequence ID" value="CEP00776.1"/>
    <property type="molecule type" value="Genomic_DNA"/>
</dbReference>
<dbReference type="InterPro" id="IPR050328">
    <property type="entry name" value="Dev_Immune_Receptor"/>
</dbReference>
<sequence length="266" mass="28292">MWPVVATALAIVGVADANICYWYAITCTATTIDTSSVSTIAGTINSTWFSTLSNAGQIQSVRISGSPGVVGLAPGAFDLLTSCTDINLQGNGITMVPIGAFTNMAQLLQLNLNNNKISQAMIPPGTFSTHLQQLMLSNNDIPYLIAGSFDSMTELVTLQIGGNNRLSAIPVGAFKHLTNLQTLVLGYDSVTSFPEGTFATLTQLRTLTIAGNRLTALNARSTLTRLQSLYDCIFAHCYQDANPTVQPGACTGIRRSRRSTCTSSRT</sequence>
<dbReference type="SMART" id="SM00369">
    <property type="entry name" value="LRR_TYP"/>
    <property type="match status" value="6"/>
</dbReference>
<dbReference type="Proteomes" id="UP000039324">
    <property type="component" value="Unassembled WGS sequence"/>
</dbReference>
<dbReference type="AlphaFoldDB" id="A0A0G4J0G9"/>
<keyword evidence="2 4" id="KW-0732">Signal</keyword>
<evidence type="ECO:0000313" key="6">
    <source>
        <dbReference type="Proteomes" id="UP000039324"/>
    </source>
</evidence>
<protein>
    <recommendedName>
        <fullName evidence="7">Leucine-rich repeat-containing N-terminal plant-type domain-containing protein</fullName>
    </recommendedName>
</protein>
<evidence type="ECO:0000313" key="5">
    <source>
        <dbReference type="EMBL" id="CEP00776.1"/>
    </source>
</evidence>
<accession>A0A0G4J0G9</accession>
<proteinExistence type="predicted"/>
<dbReference type="SUPFAM" id="SSF52058">
    <property type="entry name" value="L domain-like"/>
    <property type="match status" value="1"/>
</dbReference>
<dbReference type="InterPro" id="IPR003591">
    <property type="entry name" value="Leu-rich_rpt_typical-subtyp"/>
</dbReference>
<name>A0A0G4J0G9_PLABS</name>
<dbReference type="OrthoDB" id="6363818at2759"/>
<evidence type="ECO:0000256" key="2">
    <source>
        <dbReference type="ARBA" id="ARBA00022729"/>
    </source>
</evidence>
<evidence type="ECO:0000256" key="4">
    <source>
        <dbReference type="SAM" id="SignalP"/>
    </source>
</evidence>
<dbReference type="GO" id="GO:0005615">
    <property type="term" value="C:extracellular space"/>
    <property type="evidence" value="ECO:0007669"/>
    <property type="project" value="TreeGrafter"/>
</dbReference>
<gene>
    <name evidence="5" type="ORF">PBRA_008088</name>
</gene>
<dbReference type="OMA" id="VADANIC"/>
<evidence type="ECO:0008006" key="7">
    <source>
        <dbReference type="Google" id="ProtNLM"/>
    </source>
</evidence>
<dbReference type="Pfam" id="PF13855">
    <property type="entry name" value="LRR_8"/>
    <property type="match status" value="2"/>
</dbReference>
<reference evidence="5 6" key="1">
    <citation type="submission" date="2015-02" db="EMBL/GenBank/DDBJ databases">
        <authorList>
            <person name="Chooi Y.-H."/>
        </authorList>
    </citation>
    <scope>NUCLEOTIDE SEQUENCE [LARGE SCALE GENOMIC DNA]</scope>
    <source>
        <strain evidence="5">E3</strain>
    </source>
</reference>
<dbReference type="PANTHER" id="PTHR24373:SF398">
    <property type="entry name" value="LEUCINE-RICH REPEAT-CONTAINING G-PROTEIN COUPLED RECEPTOR 6"/>
    <property type="match status" value="1"/>
</dbReference>
<keyword evidence="1" id="KW-0433">Leucine-rich repeat</keyword>
<dbReference type="InterPro" id="IPR001611">
    <property type="entry name" value="Leu-rich_rpt"/>
</dbReference>
<dbReference type="InterPro" id="IPR032675">
    <property type="entry name" value="LRR_dom_sf"/>
</dbReference>
<organism evidence="5 6">
    <name type="scientific">Plasmodiophora brassicae</name>
    <name type="common">Clubroot disease agent</name>
    <dbReference type="NCBI Taxonomy" id="37360"/>
    <lineage>
        <taxon>Eukaryota</taxon>
        <taxon>Sar</taxon>
        <taxon>Rhizaria</taxon>
        <taxon>Endomyxa</taxon>
        <taxon>Phytomyxea</taxon>
        <taxon>Plasmodiophorida</taxon>
        <taxon>Plasmodiophoridae</taxon>
        <taxon>Plasmodiophora</taxon>
    </lineage>
</organism>
<dbReference type="Gene3D" id="3.80.10.10">
    <property type="entry name" value="Ribonuclease Inhibitor"/>
    <property type="match status" value="2"/>
</dbReference>
<dbReference type="GO" id="GO:0031012">
    <property type="term" value="C:extracellular matrix"/>
    <property type="evidence" value="ECO:0007669"/>
    <property type="project" value="TreeGrafter"/>
</dbReference>
<dbReference type="PANTHER" id="PTHR24373">
    <property type="entry name" value="SLIT RELATED LEUCINE-RICH REPEAT NEURONAL PROTEIN"/>
    <property type="match status" value="1"/>
</dbReference>
<evidence type="ECO:0000256" key="1">
    <source>
        <dbReference type="ARBA" id="ARBA00022614"/>
    </source>
</evidence>